<proteinExistence type="predicted"/>
<evidence type="ECO:0000256" key="1">
    <source>
        <dbReference type="SAM" id="MobiDB-lite"/>
    </source>
</evidence>
<dbReference type="EMBL" id="JAINUG010000072">
    <property type="protein sequence ID" value="KAJ8401163.1"/>
    <property type="molecule type" value="Genomic_DNA"/>
</dbReference>
<gene>
    <name evidence="2" type="ORF">AAFF_G00387450</name>
</gene>
<name>A0AAD7SEZ4_9TELE</name>
<feature type="region of interest" description="Disordered" evidence="1">
    <location>
        <begin position="1"/>
        <end position="50"/>
    </location>
</feature>
<protein>
    <submittedName>
        <fullName evidence="2">Uncharacterized protein</fullName>
    </submittedName>
</protein>
<accession>A0AAD7SEZ4</accession>
<sequence length="75" mass="7880">MGLGPRHLRGEETTWGAAAPVLDTRRARSRRQAKDQAPGATQEPCTASSKASSLVARWNAECFEKGLVGGGGAWG</sequence>
<keyword evidence="3" id="KW-1185">Reference proteome</keyword>
<reference evidence="2" key="1">
    <citation type="journal article" date="2023" name="Science">
        <title>Genome structures resolve the early diversification of teleost fishes.</title>
        <authorList>
            <person name="Parey E."/>
            <person name="Louis A."/>
            <person name="Montfort J."/>
            <person name="Bouchez O."/>
            <person name="Roques C."/>
            <person name="Iampietro C."/>
            <person name="Lluch J."/>
            <person name="Castinel A."/>
            <person name="Donnadieu C."/>
            <person name="Desvignes T."/>
            <person name="Floi Bucao C."/>
            <person name="Jouanno E."/>
            <person name="Wen M."/>
            <person name="Mejri S."/>
            <person name="Dirks R."/>
            <person name="Jansen H."/>
            <person name="Henkel C."/>
            <person name="Chen W.J."/>
            <person name="Zahm M."/>
            <person name="Cabau C."/>
            <person name="Klopp C."/>
            <person name="Thompson A.W."/>
            <person name="Robinson-Rechavi M."/>
            <person name="Braasch I."/>
            <person name="Lecointre G."/>
            <person name="Bobe J."/>
            <person name="Postlethwait J.H."/>
            <person name="Berthelot C."/>
            <person name="Roest Crollius H."/>
            <person name="Guiguen Y."/>
        </authorList>
    </citation>
    <scope>NUCLEOTIDE SEQUENCE</scope>
    <source>
        <strain evidence="2">NC1722</strain>
    </source>
</reference>
<organism evidence="2 3">
    <name type="scientific">Aldrovandia affinis</name>
    <dbReference type="NCBI Taxonomy" id="143900"/>
    <lineage>
        <taxon>Eukaryota</taxon>
        <taxon>Metazoa</taxon>
        <taxon>Chordata</taxon>
        <taxon>Craniata</taxon>
        <taxon>Vertebrata</taxon>
        <taxon>Euteleostomi</taxon>
        <taxon>Actinopterygii</taxon>
        <taxon>Neopterygii</taxon>
        <taxon>Teleostei</taxon>
        <taxon>Notacanthiformes</taxon>
        <taxon>Halosauridae</taxon>
        <taxon>Aldrovandia</taxon>
    </lineage>
</organism>
<evidence type="ECO:0000313" key="3">
    <source>
        <dbReference type="Proteomes" id="UP001221898"/>
    </source>
</evidence>
<comment type="caution">
    <text evidence="2">The sequence shown here is derived from an EMBL/GenBank/DDBJ whole genome shotgun (WGS) entry which is preliminary data.</text>
</comment>
<dbReference type="Proteomes" id="UP001221898">
    <property type="component" value="Unassembled WGS sequence"/>
</dbReference>
<evidence type="ECO:0000313" key="2">
    <source>
        <dbReference type="EMBL" id="KAJ8401163.1"/>
    </source>
</evidence>
<dbReference type="AlphaFoldDB" id="A0AAD7SEZ4"/>